<reference evidence="2" key="2">
    <citation type="submission" date="2020-09" db="EMBL/GenBank/DDBJ databases">
        <authorList>
            <person name="Sun Q."/>
            <person name="Ohkuma M."/>
        </authorList>
    </citation>
    <scope>NUCLEOTIDE SEQUENCE</scope>
    <source>
        <strain evidence="2">JCM 4122</strain>
    </source>
</reference>
<evidence type="ECO:0000313" key="3">
    <source>
        <dbReference type="Proteomes" id="UP000632849"/>
    </source>
</evidence>
<accession>A0A919BS87</accession>
<dbReference type="Pfam" id="PF02082">
    <property type="entry name" value="Rrf2"/>
    <property type="match status" value="1"/>
</dbReference>
<dbReference type="SUPFAM" id="SSF46785">
    <property type="entry name" value="Winged helix' DNA-binding domain"/>
    <property type="match status" value="1"/>
</dbReference>
<dbReference type="GO" id="GO:0003700">
    <property type="term" value="F:DNA-binding transcription factor activity"/>
    <property type="evidence" value="ECO:0007669"/>
    <property type="project" value="TreeGrafter"/>
</dbReference>
<dbReference type="PANTHER" id="PTHR33221">
    <property type="entry name" value="WINGED HELIX-TURN-HELIX TRANSCRIPTIONAL REGULATOR, RRF2 FAMILY"/>
    <property type="match status" value="1"/>
</dbReference>
<dbReference type="InterPro" id="IPR000944">
    <property type="entry name" value="Tscrpt_reg_Rrf2"/>
</dbReference>
<evidence type="ECO:0000313" key="2">
    <source>
        <dbReference type="EMBL" id="GHG06442.1"/>
    </source>
</evidence>
<reference evidence="2" key="1">
    <citation type="journal article" date="2014" name="Int. J. Syst. Evol. Microbiol.">
        <title>Complete genome sequence of Corynebacterium casei LMG S-19264T (=DSM 44701T), isolated from a smear-ripened cheese.</title>
        <authorList>
            <consortium name="US DOE Joint Genome Institute (JGI-PGF)"/>
            <person name="Walter F."/>
            <person name="Albersmeier A."/>
            <person name="Kalinowski J."/>
            <person name="Ruckert C."/>
        </authorList>
    </citation>
    <scope>NUCLEOTIDE SEQUENCE</scope>
    <source>
        <strain evidence="2">JCM 4122</strain>
    </source>
</reference>
<dbReference type="EMBL" id="BNBE01000002">
    <property type="protein sequence ID" value="GHG06442.1"/>
    <property type="molecule type" value="Genomic_DNA"/>
</dbReference>
<dbReference type="Proteomes" id="UP000632849">
    <property type="component" value="Unassembled WGS sequence"/>
</dbReference>
<feature type="region of interest" description="Disordered" evidence="1">
    <location>
        <begin position="146"/>
        <end position="165"/>
    </location>
</feature>
<dbReference type="Gene3D" id="1.10.10.10">
    <property type="entry name" value="Winged helix-like DNA-binding domain superfamily/Winged helix DNA-binding domain"/>
    <property type="match status" value="1"/>
</dbReference>
<organism evidence="2 3">
    <name type="scientific">Streptomyces filamentosus</name>
    <name type="common">Streptomyces roseosporus</name>
    <dbReference type="NCBI Taxonomy" id="67294"/>
    <lineage>
        <taxon>Bacteria</taxon>
        <taxon>Bacillati</taxon>
        <taxon>Actinomycetota</taxon>
        <taxon>Actinomycetes</taxon>
        <taxon>Kitasatosporales</taxon>
        <taxon>Streptomycetaceae</taxon>
        <taxon>Streptomyces</taxon>
    </lineage>
</organism>
<dbReference type="GO" id="GO:0005829">
    <property type="term" value="C:cytosol"/>
    <property type="evidence" value="ECO:0007669"/>
    <property type="project" value="TreeGrafter"/>
</dbReference>
<dbReference type="PROSITE" id="PS01332">
    <property type="entry name" value="HTH_RRF2_1"/>
    <property type="match status" value="1"/>
</dbReference>
<dbReference type="PROSITE" id="PS51197">
    <property type="entry name" value="HTH_RRF2_2"/>
    <property type="match status" value="1"/>
</dbReference>
<name>A0A919BS87_STRFL</name>
<dbReference type="InterPro" id="IPR030489">
    <property type="entry name" value="TR_Rrf2-type_CS"/>
</dbReference>
<dbReference type="PANTHER" id="PTHR33221:SF13">
    <property type="entry name" value="TRANSCRIPTIONAL REGULATOR-RELATED"/>
    <property type="match status" value="1"/>
</dbReference>
<dbReference type="InterPro" id="IPR036388">
    <property type="entry name" value="WH-like_DNA-bd_sf"/>
</dbReference>
<gene>
    <name evidence="2" type="ORF">GCM10017667_42080</name>
</gene>
<dbReference type="AlphaFoldDB" id="A0A919BS87"/>
<proteinExistence type="predicted"/>
<comment type="caution">
    <text evidence="2">The sequence shown here is derived from an EMBL/GenBank/DDBJ whole genome shotgun (WGS) entry which is preliminary data.</text>
</comment>
<feature type="compositionally biased region" description="Basic and acidic residues" evidence="1">
    <location>
        <begin position="146"/>
        <end position="159"/>
    </location>
</feature>
<keyword evidence="3" id="KW-1185">Reference proteome</keyword>
<protein>
    <submittedName>
        <fullName evidence="2">Transcriptional regulator</fullName>
    </submittedName>
</protein>
<evidence type="ECO:0000256" key="1">
    <source>
        <dbReference type="SAM" id="MobiDB-lite"/>
    </source>
</evidence>
<dbReference type="NCBIfam" id="TIGR00738">
    <property type="entry name" value="rrf2_super"/>
    <property type="match status" value="1"/>
</dbReference>
<sequence length="165" mass="18270">MCNIQNMQMSEGVEWALHSCLNLAWAEEGTAVKATQLAAFYDLPAAYLNKQLQALVRAGILTSATGPRGGFRLARDPRDITLLDVVDAIEGGQDAFRCQEILRKGPGGRADVDYRKVCAVSQAMRRAEAAWRRELAGQTLAALKEQVESRQPRTPEMTRRRIANL</sequence>
<dbReference type="InterPro" id="IPR036390">
    <property type="entry name" value="WH_DNA-bd_sf"/>
</dbReference>